<proteinExistence type="predicted"/>
<dbReference type="EMBL" id="BARV01043797">
    <property type="protein sequence ID" value="GAI66291.1"/>
    <property type="molecule type" value="Genomic_DNA"/>
</dbReference>
<comment type="caution">
    <text evidence="1">The sequence shown here is derived from an EMBL/GenBank/DDBJ whole genome shotgun (WGS) entry which is preliminary data.</text>
</comment>
<organism evidence="1">
    <name type="scientific">marine sediment metagenome</name>
    <dbReference type="NCBI Taxonomy" id="412755"/>
    <lineage>
        <taxon>unclassified sequences</taxon>
        <taxon>metagenomes</taxon>
        <taxon>ecological metagenomes</taxon>
    </lineage>
</organism>
<protein>
    <submittedName>
        <fullName evidence="1">Uncharacterized protein</fullName>
    </submittedName>
</protein>
<sequence length="101" mass="11376">TFFAFPGSRPRLENIDYWIAVWGSERYKVAYDDETDKGAFEDLNYYDSWPDPWSPTIKDYKLSIYCTYSTIGVTAAVGRARDVSQGITITDGVTAAVGRSK</sequence>
<gene>
    <name evidence="1" type="ORF">S06H3_65189</name>
</gene>
<name>X1RH18_9ZZZZ</name>
<accession>X1RH18</accession>
<reference evidence="1" key="1">
    <citation type="journal article" date="2014" name="Front. Microbiol.">
        <title>High frequency of phylogenetically diverse reductive dehalogenase-homologous genes in deep subseafloor sedimentary metagenomes.</title>
        <authorList>
            <person name="Kawai M."/>
            <person name="Futagami T."/>
            <person name="Toyoda A."/>
            <person name="Takaki Y."/>
            <person name="Nishi S."/>
            <person name="Hori S."/>
            <person name="Arai W."/>
            <person name="Tsubouchi T."/>
            <person name="Morono Y."/>
            <person name="Uchiyama I."/>
            <person name="Ito T."/>
            <person name="Fujiyama A."/>
            <person name="Inagaki F."/>
            <person name="Takami H."/>
        </authorList>
    </citation>
    <scope>NUCLEOTIDE SEQUENCE</scope>
    <source>
        <strain evidence="1">Expedition CK06-06</strain>
    </source>
</reference>
<feature type="non-terminal residue" evidence="1">
    <location>
        <position position="1"/>
    </location>
</feature>
<feature type="non-terminal residue" evidence="1">
    <location>
        <position position="101"/>
    </location>
</feature>
<dbReference type="AlphaFoldDB" id="X1RH18"/>
<evidence type="ECO:0000313" key="1">
    <source>
        <dbReference type="EMBL" id="GAI66291.1"/>
    </source>
</evidence>